<dbReference type="InterPro" id="IPR028082">
    <property type="entry name" value="Peripla_BP_I"/>
</dbReference>
<dbReference type="PRINTS" id="PR00337">
    <property type="entry name" value="LEUILEVALBP"/>
</dbReference>
<dbReference type="Pfam" id="PF13458">
    <property type="entry name" value="Peripla_BP_6"/>
    <property type="match status" value="1"/>
</dbReference>
<evidence type="ECO:0000256" key="2">
    <source>
        <dbReference type="ARBA" id="ARBA00022448"/>
    </source>
</evidence>
<evidence type="ECO:0000256" key="1">
    <source>
        <dbReference type="ARBA" id="ARBA00010062"/>
    </source>
</evidence>
<keyword evidence="2" id="KW-0813">Transport</keyword>
<dbReference type="EMBL" id="JABBFX010000003">
    <property type="protein sequence ID" value="NML47257.1"/>
    <property type="molecule type" value="Genomic_DNA"/>
</dbReference>
<dbReference type="RefSeq" id="WP_169421538.1">
    <property type="nucleotide sequence ID" value="NZ_JABBFX010000003.1"/>
</dbReference>
<dbReference type="PANTHER" id="PTHR30483:SF6">
    <property type="entry name" value="PERIPLASMIC BINDING PROTEIN OF ABC TRANSPORTER FOR NATURAL AMINO ACIDS"/>
    <property type="match status" value="1"/>
</dbReference>
<evidence type="ECO:0000259" key="5">
    <source>
        <dbReference type="Pfam" id="PF13458"/>
    </source>
</evidence>
<dbReference type="InterPro" id="IPR028081">
    <property type="entry name" value="Leu-bd"/>
</dbReference>
<dbReference type="InterPro" id="IPR051010">
    <property type="entry name" value="BCAA_transport"/>
</dbReference>
<name>A0A848H9V0_9BURK</name>
<evidence type="ECO:0000256" key="3">
    <source>
        <dbReference type="ARBA" id="ARBA00022729"/>
    </source>
</evidence>
<evidence type="ECO:0000313" key="6">
    <source>
        <dbReference type="EMBL" id="NML47257.1"/>
    </source>
</evidence>
<evidence type="ECO:0000313" key="7">
    <source>
        <dbReference type="Proteomes" id="UP000541185"/>
    </source>
</evidence>
<dbReference type="InterPro" id="IPR000709">
    <property type="entry name" value="Leu_Ile_Val-bd"/>
</dbReference>
<dbReference type="Gene3D" id="3.40.50.2300">
    <property type="match status" value="2"/>
</dbReference>
<comment type="similarity">
    <text evidence="1">Belongs to the leucine-binding protein family.</text>
</comment>
<sequence length="414" mass="44047">MDYRDPQLAARIDRRTLLAHGARTAAALAAGSLFGRGAFAADEVKIGWIQPTTGALASSFGPLYLAADMALEEINAAGGILGRKLVKVTADDEGSPAKEPIVTRRLIDDGCRFILGPVGSSQALASLEVSTAAKVIQATYASATEMGDGKRYPYHYQFNFTTDAQAVSHAAFLQQRGFKKIGLLVEDSAAGAGLKASAMKEIPAHGMQIVSVQEFPLKVADMTPFLRKLRADGAEALEAHVSNNVDITQMLVGLARIGWKPVIAGHTGFLFAGTPGAVPDNARYNDVYAATFKALTYSGSEQPPERVKAFVRKIAASNVSDTLLGPAATTPFYDFLYALKYGVEKAKSWDTEAIKKALDSSSDIPGLFGPMKFTATNHTAYDASVVAMAVANSMEDPLSKEYRGLFRRRAGGAA</sequence>
<dbReference type="InterPro" id="IPR006311">
    <property type="entry name" value="TAT_signal"/>
</dbReference>
<evidence type="ECO:0000256" key="4">
    <source>
        <dbReference type="ARBA" id="ARBA00022970"/>
    </source>
</evidence>
<dbReference type="GO" id="GO:0006865">
    <property type="term" value="P:amino acid transport"/>
    <property type="evidence" value="ECO:0007669"/>
    <property type="project" value="UniProtKB-KW"/>
</dbReference>
<dbReference type="PROSITE" id="PS51318">
    <property type="entry name" value="TAT"/>
    <property type="match status" value="1"/>
</dbReference>
<comment type="caution">
    <text evidence="6">The sequence shown here is derived from an EMBL/GenBank/DDBJ whole genome shotgun (WGS) entry which is preliminary data.</text>
</comment>
<organism evidence="6 7">
    <name type="scientific">Ramlibacter agri</name>
    <dbReference type="NCBI Taxonomy" id="2728837"/>
    <lineage>
        <taxon>Bacteria</taxon>
        <taxon>Pseudomonadati</taxon>
        <taxon>Pseudomonadota</taxon>
        <taxon>Betaproteobacteria</taxon>
        <taxon>Burkholderiales</taxon>
        <taxon>Comamonadaceae</taxon>
        <taxon>Ramlibacter</taxon>
    </lineage>
</organism>
<dbReference type="Proteomes" id="UP000541185">
    <property type="component" value="Unassembled WGS sequence"/>
</dbReference>
<gene>
    <name evidence="6" type="ORF">HHL11_26150</name>
</gene>
<reference evidence="6 7" key="1">
    <citation type="submission" date="2020-04" db="EMBL/GenBank/DDBJ databases">
        <title>Ramlibacter sp. G-1-2-2 isolated from soil.</title>
        <authorList>
            <person name="Dahal R.H."/>
        </authorList>
    </citation>
    <scope>NUCLEOTIDE SEQUENCE [LARGE SCALE GENOMIC DNA]</scope>
    <source>
        <strain evidence="6 7">G-1-2-2</strain>
    </source>
</reference>
<dbReference type="SUPFAM" id="SSF53822">
    <property type="entry name" value="Periplasmic binding protein-like I"/>
    <property type="match status" value="1"/>
</dbReference>
<protein>
    <submittedName>
        <fullName evidence="6">ABC transporter substrate-binding protein</fullName>
    </submittedName>
</protein>
<feature type="domain" description="Leucine-binding protein" evidence="5">
    <location>
        <begin position="43"/>
        <end position="387"/>
    </location>
</feature>
<proteinExistence type="inferred from homology"/>
<dbReference type="AlphaFoldDB" id="A0A848H9V0"/>
<keyword evidence="4" id="KW-0029">Amino-acid transport</keyword>
<accession>A0A848H9V0</accession>
<dbReference type="PANTHER" id="PTHR30483">
    <property type="entry name" value="LEUCINE-SPECIFIC-BINDING PROTEIN"/>
    <property type="match status" value="1"/>
</dbReference>
<keyword evidence="3" id="KW-0732">Signal</keyword>
<keyword evidence="7" id="KW-1185">Reference proteome</keyword>